<feature type="compositionally biased region" description="Basic and acidic residues" evidence="1">
    <location>
        <begin position="1"/>
        <end position="11"/>
    </location>
</feature>
<dbReference type="EMBL" id="JAAARO010000284">
    <property type="protein sequence ID" value="KAF5725271.1"/>
    <property type="molecule type" value="Genomic_DNA"/>
</dbReference>
<keyword evidence="3" id="KW-1185">Reference proteome</keyword>
<evidence type="ECO:0000313" key="2">
    <source>
        <dbReference type="EMBL" id="KAF5725271.1"/>
    </source>
</evidence>
<name>A0A7J7BT98_TRIWF</name>
<feature type="region of interest" description="Disordered" evidence="1">
    <location>
        <begin position="1"/>
        <end position="39"/>
    </location>
</feature>
<organism evidence="2 3">
    <name type="scientific">Tripterygium wilfordii</name>
    <name type="common">Thunder God vine</name>
    <dbReference type="NCBI Taxonomy" id="458696"/>
    <lineage>
        <taxon>Eukaryota</taxon>
        <taxon>Viridiplantae</taxon>
        <taxon>Streptophyta</taxon>
        <taxon>Embryophyta</taxon>
        <taxon>Tracheophyta</taxon>
        <taxon>Spermatophyta</taxon>
        <taxon>Magnoliopsida</taxon>
        <taxon>eudicotyledons</taxon>
        <taxon>Gunneridae</taxon>
        <taxon>Pentapetalae</taxon>
        <taxon>rosids</taxon>
        <taxon>fabids</taxon>
        <taxon>Celastrales</taxon>
        <taxon>Celastraceae</taxon>
        <taxon>Tripterygium</taxon>
    </lineage>
</organism>
<gene>
    <name evidence="2" type="ORF">HS088_TW0G00012</name>
</gene>
<dbReference type="Proteomes" id="UP000593562">
    <property type="component" value="Unassembled WGS sequence"/>
</dbReference>
<proteinExistence type="predicted"/>
<protein>
    <submittedName>
        <fullName evidence="2">Uncharacterized protein</fullName>
    </submittedName>
</protein>
<comment type="caution">
    <text evidence="2">The sequence shown here is derived from an EMBL/GenBank/DDBJ whole genome shotgun (WGS) entry which is preliminary data.</text>
</comment>
<dbReference type="AlphaFoldDB" id="A0A7J7BT98"/>
<reference evidence="2 3" key="1">
    <citation type="journal article" date="2020" name="Nat. Commun.">
        <title>Genome of Tripterygium wilfordii and identification of cytochrome P450 involved in triptolide biosynthesis.</title>
        <authorList>
            <person name="Tu L."/>
            <person name="Su P."/>
            <person name="Zhang Z."/>
            <person name="Gao L."/>
            <person name="Wang J."/>
            <person name="Hu T."/>
            <person name="Zhou J."/>
            <person name="Zhang Y."/>
            <person name="Zhao Y."/>
            <person name="Liu Y."/>
            <person name="Song Y."/>
            <person name="Tong Y."/>
            <person name="Lu Y."/>
            <person name="Yang J."/>
            <person name="Xu C."/>
            <person name="Jia M."/>
            <person name="Peters R.J."/>
            <person name="Huang L."/>
            <person name="Gao W."/>
        </authorList>
    </citation>
    <scope>NUCLEOTIDE SEQUENCE [LARGE SCALE GENOMIC DNA]</scope>
    <source>
        <strain evidence="3">cv. XIE 37</strain>
        <tissue evidence="2">Leaf</tissue>
    </source>
</reference>
<evidence type="ECO:0000313" key="3">
    <source>
        <dbReference type="Proteomes" id="UP000593562"/>
    </source>
</evidence>
<dbReference type="InParanoid" id="A0A7J7BT98"/>
<accession>A0A7J7BT98</accession>
<evidence type="ECO:0000256" key="1">
    <source>
        <dbReference type="SAM" id="MobiDB-lite"/>
    </source>
</evidence>
<sequence length="107" mass="11473">MNPIDDSKDAVGDDPGGPDDEVENELSPPPPAIDEGDPNYLDEEAEDRIVKGEKSDVAGLVVGDVEVEVAKVAQEKKDVAKYQPCQDTTAVQVACLITSPNTLTRMY</sequence>